<dbReference type="InterPro" id="IPR050881">
    <property type="entry name" value="LL-DAP_aminotransferase"/>
</dbReference>
<evidence type="ECO:0000313" key="7">
    <source>
        <dbReference type="Proteomes" id="UP000077177"/>
    </source>
</evidence>
<keyword evidence="7" id="KW-1185">Reference proteome</keyword>
<protein>
    <recommendedName>
        <fullName evidence="4">Aminotransferase</fullName>
        <ecNumber evidence="4">2.6.1.-</ecNumber>
    </recommendedName>
</protein>
<keyword evidence="3 4" id="KW-0808">Transferase</keyword>
<reference evidence="6 7" key="2">
    <citation type="journal article" date="2016" name="Int. J. Syst. Evol. Microbiol.">
        <title>Flavisolibacter tropicus sp. nov., isolated from tropical soil.</title>
        <authorList>
            <person name="Lee J.J."/>
            <person name="Kang M.S."/>
            <person name="Kim G.S."/>
            <person name="Lee C.S."/>
            <person name="Lim S."/>
            <person name="Lee J."/>
            <person name="Roh S.H."/>
            <person name="Kang H."/>
            <person name="Ha J.M."/>
            <person name="Bae S."/>
            <person name="Jung H.Y."/>
            <person name="Kim M.K."/>
        </authorList>
    </citation>
    <scope>NUCLEOTIDE SEQUENCE [LARGE SCALE GENOMIC DNA]</scope>
    <source>
        <strain evidence="6 7">LCS9</strain>
    </source>
</reference>
<dbReference type="CDD" id="cd00609">
    <property type="entry name" value="AAT_like"/>
    <property type="match status" value="1"/>
</dbReference>
<organism evidence="6 7">
    <name type="scientific">Flavisolibacter tropicus</name>
    <dbReference type="NCBI Taxonomy" id="1492898"/>
    <lineage>
        <taxon>Bacteria</taxon>
        <taxon>Pseudomonadati</taxon>
        <taxon>Bacteroidota</taxon>
        <taxon>Chitinophagia</taxon>
        <taxon>Chitinophagales</taxon>
        <taxon>Chitinophagaceae</taxon>
        <taxon>Flavisolibacter</taxon>
    </lineage>
</organism>
<dbReference type="InterPro" id="IPR004839">
    <property type="entry name" value="Aminotransferase_I/II_large"/>
</dbReference>
<dbReference type="GO" id="GO:0008483">
    <property type="term" value="F:transaminase activity"/>
    <property type="evidence" value="ECO:0007669"/>
    <property type="project" value="UniProtKB-KW"/>
</dbReference>
<comment type="cofactor">
    <cofactor evidence="1 4">
        <name>pyridoxal 5'-phosphate</name>
        <dbReference type="ChEBI" id="CHEBI:597326"/>
    </cofactor>
</comment>
<dbReference type="KEGG" id="fla:SY85_06450"/>
<sequence length="383" mass="43304">MKTAKRLESIHEYYFSQKLREIEELNKQGEKVINLGIGSPDLAPHAEVINALQEESRKSNVHGYQGYKGIPAFREAIANWYQRWYHVTLNPNTEVLPLIGSKEGIMHICMTYLNEGDEALIPNPGYPTYRSAVQLAGGKVREYELKEEADWMPDFAALEQQDLSNVKLMWVNYPQMPTGQLPTQELFEQIVAFGKNHNILICHDNPYSFILNDKPMSLLSVDGAKDVVIELNSLSKSHNMAGWRIGMLCGAKERIEEVLRFKSNMDSGMFLPLQVAAATALKLGKEWHDGLNAEYTERRKKVFSLLDNLECTYAKDQVGMFVWARIPSTYKSGFELSDKILQQAKVFITPGGIFGSAGDKYIRVSLCSPVALFEEAISRILKS</sequence>
<dbReference type="OrthoDB" id="9802328at2"/>
<keyword evidence="2 4" id="KW-0032">Aminotransferase</keyword>
<dbReference type="InterPro" id="IPR015421">
    <property type="entry name" value="PyrdxlP-dep_Trfase_major"/>
</dbReference>
<accession>A0A172TT67</accession>
<dbReference type="STRING" id="1492898.SY85_06450"/>
<name>A0A172TT67_9BACT</name>
<dbReference type="PATRIC" id="fig|1492898.3.peg.1396"/>
<dbReference type="AlphaFoldDB" id="A0A172TT67"/>
<dbReference type="Proteomes" id="UP000077177">
    <property type="component" value="Chromosome"/>
</dbReference>
<evidence type="ECO:0000313" key="6">
    <source>
        <dbReference type="EMBL" id="ANE50196.1"/>
    </source>
</evidence>
<feature type="domain" description="Aminotransferase class I/classII large" evidence="5">
    <location>
        <begin position="31"/>
        <end position="380"/>
    </location>
</feature>
<dbReference type="InterPro" id="IPR015424">
    <property type="entry name" value="PyrdxlP-dep_Trfase"/>
</dbReference>
<dbReference type="Pfam" id="PF00155">
    <property type="entry name" value="Aminotran_1_2"/>
    <property type="match status" value="1"/>
</dbReference>
<dbReference type="RefSeq" id="WP_066402607.1">
    <property type="nucleotide sequence ID" value="NZ_CP011390.1"/>
</dbReference>
<dbReference type="GO" id="GO:0030170">
    <property type="term" value="F:pyridoxal phosphate binding"/>
    <property type="evidence" value="ECO:0007669"/>
    <property type="project" value="InterPro"/>
</dbReference>
<dbReference type="SUPFAM" id="SSF53383">
    <property type="entry name" value="PLP-dependent transferases"/>
    <property type="match status" value="1"/>
</dbReference>
<comment type="similarity">
    <text evidence="4">Belongs to the class-I pyridoxal-phosphate-dependent aminotransferase family.</text>
</comment>
<dbReference type="EC" id="2.6.1.-" evidence="4"/>
<dbReference type="InterPro" id="IPR015422">
    <property type="entry name" value="PyrdxlP-dep_Trfase_small"/>
</dbReference>
<dbReference type="PANTHER" id="PTHR42832">
    <property type="entry name" value="AMINO ACID AMINOTRANSFERASE"/>
    <property type="match status" value="1"/>
</dbReference>
<dbReference type="PROSITE" id="PS00105">
    <property type="entry name" value="AA_TRANSFER_CLASS_1"/>
    <property type="match status" value="1"/>
</dbReference>
<dbReference type="Gene3D" id="3.40.640.10">
    <property type="entry name" value="Type I PLP-dependent aspartate aminotransferase-like (Major domain)"/>
    <property type="match status" value="1"/>
</dbReference>
<evidence type="ECO:0000256" key="4">
    <source>
        <dbReference type="RuleBase" id="RU000481"/>
    </source>
</evidence>
<reference evidence="7" key="1">
    <citation type="submission" date="2015-01" db="EMBL/GenBank/DDBJ databases">
        <title>Flavisolibacter sp./LCS9/ whole genome sequencing.</title>
        <authorList>
            <person name="Kim M.K."/>
            <person name="Srinivasan S."/>
            <person name="Lee J.-J."/>
        </authorList>
    </citation>
    <scope>NUCLEOTIDE SEQUENCE [LARGE SCALE GENOMIC DNA]</scope>
    <source>
        <strain evidence="7">LCS9</strain>
    </source>
</reference>
<dbReference type="EMBL" id="CP011390">
    <property type="protein sequence ID" value="ANE50196.1"/>
    <property type="molecule type" value="Genomic_DNA"/>
</dbReference>
<evidence type="ECO:0000259" key="5">
    <source>
        <dbReference type="Pfam" id="PF00155"/>
    </source>
</evidence>
<evidence type="ECO:0000256" key="2">
    <source>
        <dbReference type="ARBA" id="ARBA00022576"/>
    </source>
</evidence>
<dbReference type="InterPro" id="IPR004838">
    <property type="entry name" value="NHTrfase_class1_PyrdxlP-BS"/>
</dbReference>
<evidence type="ECO:0000256" key="1">
    <source>
        <dbReference type="ARBA" id="ARBA00001933"/>
    </source>
</evidence>
<evidence type="ECO:0000256" key="3">
    <source>
        <dbReference type="ARBA" id="ARBA00022679"/>
    </source>
</evidence>
<proteinExistence type="inferred from homology"/>
<dbReference type="PANTHER" id="PTHR42832:SF3">
    <property type="entry name" value="L-GLUTAMINE--4-(METHYLSULFANYL)-2-OXOBUTANOATE AMINOTRANSFERASE"/>
    <property type="match status" value="1"/>
</dbReference>
<gene>
    <name evidence="6" type="ORF">SY85_06450</name>
</gene>
<dbReference type="Gene3D" id="3.90.1150.10">
    <property type="entry name" value="Aspartate Aminotransferase, domain 1"/>
    <property type="match status" value="1"/>
</dbReference>